<gene>
    <name evidence="4" type="ORF">L207DRAFT_560533</name>
</gene>
<evidence type="ECO:0000313" key="5">
    <source>
        <dbReference type="Proteomes" id="UP000235786"/>
    </source>
</evidence>
<dbReference type="EMBL" id="KZ613937">
    <property type="protein sequence ID" value="PMD49008.1"/>
    <property type="molecule type" value="Genomic_DNA"/>
</dbReference>
<keyword evidence="2" id="KW-0812">Transmembrane</keyword>
<accession>A0A2J6SE24</accession>
<evidence type="ECO:0000313" key="4">
    <source>
        <dbReference type="EMBL" id="PMD49008.1"/>
    </source>
</evidence>
<proteinExistence type="predicted"/>
<dbReference type="PANTHER" id="PTHR38118:SF3">
    <property type="entry name" value="ANCHORED CELL WALL PROTEIN 11"/>
    <property type="match status" value="1"/>
</dbReference>
<keyword evidence="5" id="KW-1185">Reference proteome</keyword>
<keyword evidence="2" id="KW-0472">Membrane</keyword>
<organism evidence="4 5">
    <name type="scientific">Hyaloscypha variabilis (strain UAMH 11265 / GT02V1 / F)</name>
    <name type="common">Meliniomyces variabilis</name>
    <dbReference type="NCBI Taxonomy" id="1149755"/>
    <lineage>
        <taxon>Eukaryota</taxon>
        <taxon>Fungi</taxon>
        <taxon>Dikarya</taxon>
        <taxon>Ascomycota</taxon>
        <taxon>Pezizomycotina</taxon>
        <taxon>Leotiomycetes</taxon>
        <taxon>Helotiales</taxon>
        <taxon>Hyaloscyphaceae</taxon>
        <taxon>Hyaloscypha</taxon>
        <taxon>Hyaloscypha variabilis</taxon>
    </lineage>
</organism>
<dbReference type="Pfam" id="PF24808">
    <property type="entry name" value="DUF7707"/>
    <property type="match status" value="1"/>
</dbReference>
<dbReference type="AlphaFoldDB" id="A0A2J6SE24"/>
<dbReference type="InterPro" id="IPR056124">
    <property type="entry name" value="DUF7707"/>
</dbReference>
<feature type="transmembrane region" description="Helical" evidence="2">
    <location>
        <begin position="308"/>
        <end position="329"/>
    </location>
</feature>
<reference evidence="4 5" key="1">
    <citation type="submission" date="2016-04" db="EMBL/GenBank/DDBJ databases">
        <title>A degradative enzymes factory behind the ericoid mycorrhizal symbiosis.</title>
        <authorList>
            <consortium name="DOE Joint Genome Institute"/>
            <person name="Martino E."/>
            <person name="Morin E."/>
            <person name="Grelet G."/>
            <person name="Kuo A."/>
            <person name="Kohler A."/>
            <person name="Daghino S."/>
            <person name="Barry K."/>
            <person name="Choi C."/>
            <person name="Cichocki N."/>
            <person name="Clum A."/>
            <person name="Copeland A."/>
            <person name="Hainaut M."/>
            <person name="Haridas S."/>
            <person name="Labutti K."/>
            <person name="Lindquist E."/>
            <person name="Lipzen A."/>
            <person name="Khouja H.-R."/>
            <person name="Murat C."/>
            <person name="Ohm R."/>
            <person name="Olson A."/>
            <person name="Spatafora J."/>
            <person name="Veneault-Fourrey C."/>
            <person name="Henrissat B."/>
            <person name="Grigoriev I."/>
            <person name="Martin F."/>
            <person name="Perotto S."/>
        </authorList>
    </citation>
    <scope>NUCLEOTIDE SEQUENCE [LARGE SCALE GENOMIC DNA]</scope>
    <source>
        <strain evidence="4 5">F</strain>
    </source>
</reference>
<protein>
    <recommendedName>
        <fullName evidence="3">DUF7707 domain-containing protein</fullName>
    </recommendedName>
</protein>
<evidence type="ECO:0000256" key="1">
    <source>
        <dbReference type="SAM" id="MobiDB-lite"/>
    </source>
</evidence>
<keyword evidence="2" id="KW-1133">Transmembrane helix</keyword>
<feature type="region of interest" description="Disordered" evidence="1">
    <location>
        <begin position="237"/>
        <end position="306"/>
    </location>
</feature>
<evidence type="ECO:0000256" key="2">
    <source>
        <dbReference type="SAM" id="Phobius"/>
    </source>
</evidence>
<dbReference type="PANTHER" id="PTHR38118">
    <property type="entry name" value="ANCHORED CELL WALL PROTEIN 11-RELATED"/>
    <property type="match status" value="1"/>
</dbReference>
<dbReference type="Proteomes" id="UP000235786">
    <property type="component" value="Unassembled WGS sequence"/>
</dbReference>
<name>A0A2J6SE24_HYAVF</name>
<dbReference type="STRING" id="1149755.A0A2J6SE24"/>
<feature type="domain" description="DUF7707" evidence="3">
    <location>
        <begin position="118"/>
        <end position="222"/>
    </location>
</feature>
<sequence length="412" mass="44351">MLMPCSQHGHWNWGRFPYPSQARPHLQRAKPGVSFLWWWCGSSNNSSEKNSPENIPPYHCSISRFRFGGSRLHQSTIHKSDAMPPTYNFAPTWQSTLVLIALSTSLVISIAAGQKTPNFDPGTIDDATREDWCEDELNTCTTLCSLATNINTCNSTSLDYTCTCASNDSAPGLEYYRNTMPTFICEENFNLCSVAASNQSDSTAAQEACAVTEQSDCGHTDPSNFAAVDAAAAAATSTTANSSPSSTQLESDSVSTSTTSTTTTSSSILTSTPTVSNSPIPPPQAPSDSDSPRNPQQPPSGLSTGGKAGIGVGIPILVVLFILGLWFAFRYGRHTRGSAEIKTLEPQHFSVESSSTAQIQEIGSSLTWEEKRELAGRRRAADLEAKSVSVRPGMSERAELEAWRKVGVFELG</sequence>
<feature type="compositionally biased region" description="Low complexity" evidence="1">
    <location>
        <begin position="237"/>
        <end position="278"/>
    </location>
</feature>
<evidence type="ECO:0000259" key="3">
    <source>
        <dbReference type="Pfam" id="PF24808"/>
    </source>
</evidence>
<dbReference type="OrthoDB" id="2121879at2759"/>